<feature type="region of interest" description="Disordered" evidence="1">
    <location>
        <begin position="105"/>
        <end position="161"/>
    </location>
</feature>
<dbReference type="Proteomes" id="UP001163046">
    <property type="component" value="Unassembled WGS sequence"/>
</dbReference>
<reference evidence="2" key="1">
    <citation type="submission" date="2023-01" db="EMBL/GenBank/DDBJ databases">
        <title>Genome assembly of the deep-sea coral Lophelia pertusa.</title>
        <authorList>
            <person name="Herrera S."/>
            <person name="Cordes E."/>
        </authorList>
    </citation>
    <scope>NUCLEOTIDE SEQUENCE</scope>
    <source>
        <strain evidence="2">USNM1676648</strain>
        <tissue evidence="2">Polyp</tissue>
    </source>
</reference>
<keyword evidence="3" id="KW-1185">Reference proteome</keyword>
<organism evidence="2 3">
    <name type="scientific">Desmophyllum pertusum</name>
    <dbReference type="NCBI Taxonomy" id="174260"/>
    <lineage>
        <taxon>Eukaryota</taxon>
        <taxon>Metazoa</taxon>
        <taxon>Cnidaria</taxon>
        <taxon>Anthozoa</taxon>
        <taxon>Hexacorallia</taxon>
        <taxon>Scleractinia</taxon>
        <taxon>Caryophylliina</taxon>
        <taxon>Caryophylliidae</taxon>
        <taxon>Desmophyllum</taxon>
    </lineage>
</organism>
<accession>A0A9X0A1W8</accession>
<dbReference type="EMBL" id="MU825406">
    <property type="protein sequence ID" value="KAJ7391525.1"/>
    <property type="molecule type" value="Genomic_DNA"/>
</dbReference>
<comment type="caution">
    <text evidence="2">The sequence shown here is derived from an EMBL/GenBank/DDBJ whole genome shotgun (WGS) entry which is preliminary data.</text>
</comment>
<evidence type="ECO:0000256" key="1">
    <source>
        <dbReference type="SAM" id="MobiDB-lite"/>
    </source>
</evidence>
<sequence>MAEMTSREAIIDGPSCSHDSATLLSQKPVNTEGMNRPALALNSLQSALNMCSKIKTEDFSDAVTAPSGVDTPETLSCISYYLRATYQLLFGADVQDVQESVGVTRQQQQFQEGAMERPPQGSRARRRRVKRVWNGEEFVPEGQQREQTVPYVRRRRGRRRK</sequence>
<dbReference type="AlphaFoldDB" id="A0A9X0A1W8"/>
<proteinExistence type="predicted"/>
<evidence type="ECO:0000313" key="2">
    <source>
        <dbReference type="EMBL" id="KAJ7391525.1"/>
    </source>
</evidence>
<name>A0A9X0A1W8_9CNID</name>
<protein>
    <submittedName>
        <fullName evidence="2">Uncharacterized protein</fullName>
    </submittedName>
</protein>
<feature type="compositionally biased region" description="Basic residues" evidence="1">
    <location>
        <begin position="152"/>
        <end position="161"/>
    </location>
</feature>
<gene>
    <name evidence="2" type="ORF">OS493_018576</name>
</gene>
<evidence type="ECO:0000313" key="3">
    <source>
        <dbReference type="Proteomes" id="UP001163046"/>
    </source>
</evidence>